<evidence type="ECO:0000256" key="1">
    <source>
        <dbReference type="ARBA" id="ARBA00004613"/>
    </source>
</evidence>
<feature type="domain" description="Glycoside hydrolase 120 insertion" evidence="4">
    <location>
        <begin position="78"/>
        <end position="187"/>
    </location>
</feature>
<dbReference type="InterPro" id="IPR013780">
    <property type="entry name" value="Glyco_hydro_b"/>
</dbReference>
<dbReference type="AlphaFoldDB" id="A0A3S9H8W1"/>
<dbReference type="GO" id="GO:0016837">
    <property type="term" value="F:carbon-oxygen lyase activity, acting on polysaccharides"/>
    <property type="evidence" value="ECO:0007669"/>
    <property type="project" value="TreeGrafter"/>
</dbReference>
<dbReference type="Proteomes" id="UP000273326">
    <property type="component" value="Chromosome"/>
</dbReference>
<dbReference type="InterPro" id="IPR049169">
    <property type="entry name" value="Glyco_hydro_120_ins"/>
</dbReference>
<dbReference type="SUPFAM" id="SSF51126">
    <property type="entry name" value="Pectin lyase-like"/>
    <property type="match status" value="1"/>
</dbReference>
<dbReference type="KEGG" id="jeh:EJN90_03325"/>
<proteinExistence type="predicted"/>
<evidence type="ECO:0000256" key="3">
    <source>
        <dbReference type="ARBA" id="ARBA00022729"/>
    </source>
</evidence>
<dbReference type="Gene3D" id="2.60.40.1180">
    <property type="entry name" value="Golgi alpha-mannosidase II"/>
    <property type="match status" value="1"/>
</dbReference>
<keyword evidence="6" id="KW-1185">Reference proteome</keyword>
<sequence length="251" mass="28230">MNYHVSKQGNDHSSGTEEQPFLTISRAAEVAMPGDTVIVHSDIYREWVNSANGGTFDQPITYKTAGDGEVVITGADRITDWAYEGDNVWRTEVPNTLFKFRNPYDVLLSGDWLFDGALNAHLGEVYLDHHSLYECGSLAEVQHPEVWSDAKYPEDSLLKWYCEVDSSTTTIWANFGGKDPRTETVEINVRPHCFWPEKPGLDYITVSGFTLRQASPQWAPPTSYQEELIAHTGAKAGLLKITIFLNRKMLV</sequence>
<dbReference type="PANTHER" id="PTHR40088">
    <property type="entry name" value="PECTATE LYASE (EUROFUNG)"/>
    <property type="match status" value="1"/>
</dbReference>
<accession>A0A3S9H8W1</accession>
<keyword evidence="2" id="KW-0964">Secreted</keyword>
<keyword evidence="3" id="KW-0732">Signal</keyword>
<evidence type="ECO:0000313" key="5">
    <source>
        <dbReference type="EMBL" id="AZP03773.1"/>
    </source>
</evidence>
<evidence type="ECO:0000313" key="6">
    <source>
        <dbReference type="Proteomes" id="UP000273326"/>
    </source>
</evidence>
<dbReference type="InterPro" id="IPR052052">
    <property type="entry name" value="Polysaccharide_Lyase_9"/>
</dbReference>
<evidence type="ECO:0000256" key="2">
    <source>
        <dbReference type="ARBA" id="ARBA00022525"/>
    </source>
</evidence>
<gene>
    <name evidence="5" type="ORF">EJN90_03325</name>
</gene>
<dbReference type="RefSeq" id="WP_126108858.1">
    <property type="nucleotide sequence ID" value="NZ_CP034465.1"/>
</dbReference>
<dbReference type="GO" id="GO:0005576">
    <property type="term" value="C:extracellular region"/>
    <property type="evidence" value="ECO:0007669"/>
    <property type="project" value="UniProtKB-SubCell"/>
</dbReference>
<comment type="subcellular location">
    <subcellularLocation>
        <location evidence="1">Secreted</location>
    </subcellularLocation>
</comment>
<dbReference type="OrthoDB" id="9765222at2"/>
<dbReference type="InterPro" id="IPR011050">
    <property type="entry name" value="Pectin_lyase_fold/virulence"/>
</dbReference>
<organism evidence="5 6">
    <name type="scientific">Jeotgalibaca ciconiae</name>
    <dbReference type="NCBI Taxonomy" id="2496265"/>
    <lineage>
        <taxon>Bacteria</taxon>
        <taxon>Bacillati</taxon>
        <taxon>Bacillota</taxon>
        <taxon>Bacilli</taxon>
        <taxon>Lactobacillales</taxon>
        <taxon>Carnobacteriaceae</taxon>
        <taxon>Jeotgalibaca</taxon>
    </lineage>
</organism>
<reference evidence="6" key="1">
    <citation type="submission" date="2018-12" db="EMBL/GenBank/DDBJ databases">
        <title>Complete genome sequencing of Jeotgalibaca sp. H21T32.</title>
        <authorList>
            <person name="Bae J.-W."/>
            <person name="Lee S.-Y."/>
        </authorList>
    </citation>
    <scope>NUCLEOTIDE SEQUENCE [LARGE SCALE GENOMIC DNA]</scope>
    <source>
        <strain evidence="6">H21T32</strain>
    </source>
</reference>
<evidence type="ECO:0000259" key="4">
    <source>
        <dbReference type="Pfam" id="PF21258"/>
    </source>
</evidence>
<dbReference type="PANTHER" id="PTHR40088:SF2">
    <property type="entry name" value="SECRETED SUGAR HYDROLASE"/>
    <property type="match status" value="1"/>
</dbReference>
<dbReference type="Pfam" id="PF21258">
    <property type="entry name" value="Glyco_hydro_120_ins"/>
    <property type="match status" value="1"/>
</dbReference>
<dbReference type="EMBL" id="CP034465">
    <property type="protein sequence ID" value="AZP03773.1"/>
    <property type="molecule type" value="Genomic_DNA"/>
</dbReference>
<protein>
    <recommendedName>
        <fullName evidence="4">Glycoside hydrolase 120 insertion domain-containing protein</fullName>
    </recommendedName>
</protein>
<name>A0A3S9H8W1_9LACT</name>